<keyword evidence="1" id="KW-0732">Signal</keyword>
<feature type="signal peptide" evidence="1">
    <location>
        <begin position="1"/>
        <end position="24"/>
    </location>
</feature>
<feature type="chain" id="PRO_5015464944" evidence="1">
    <location>
        <begin position="25"/>
        <end position="175"/>
    </location>
</feature>
<evidence type="ECO:0000313" key="3">
    <source>
        <dbReference type="Proteomes" id="UP000244956"/>
    </source>
</evidence>
<dbReference type="EMBL" id="QEWP01000003">
    <property type="protein sequence ID" value="PWE00458.1"/>
    <property type="molecule type" value="Genomic_DNA"/>
</dbReference>
<evidence type="ECO:0000313" key="2">
    <source>
        <dbReference type="EMBL" id="PWE00458.1"/>
    </source>
</evidence>
<protein>
    <submittedName>
        <fullName evidence="2">Uncharacterized protein</fullName>
    </submittedName>
</protein>
<dbReference type="OrthoDB" id="1119266at2"/>
<sequence length="175" mass="20689">MFSKFSLIGILLFYFSLLSVPQHSTNNLTDKNICHILNTLPRMVPQLREAGINVSQAYYNWPRDAALHEKGEIILDKFEYDALRLNALEVFCKTWFCLNYEKLNPQRQKILSTTEEQITENPYITDEQKRINIRMLNKELGHSREQLCDFVGKTNLRMARVYCIKTKEIWKNLNQ</sequence>
<comment type="caution">
    <text evidence="2">The sequence shown here is derived from an EMBL/GenBank/DDBJ whole genome shotgun (WGS) entry which is preliminary data.</text>
</comment>
<name>A0A2U2BBM1_9BACT</name>
<dbReference type="Proteomes" id="UP000244956">
    <property type="component" value="Unassembled WGS sequence"/>
</dbReference>
<dbReference type="AlphaFoldDB" id="A0A2U2BBM1"/>
<organism evidence="2 3">
    <name type="scientific">Marinilabilia rubra</name>
    <dbReference type="NCBI Taxonomy" id="2162893"/>
    <lineage>
        <taxon>Bacteria</taxon>
        <taxon>Pseudomonadati</taxon>
        <taxon>Bacteroidota</taxon>
        <taxon>Bacteroidia</taxon>
        <taxon>Marinilabiliales</taxon>
        <taxon>Marinilabiliaceae</taxon>
        <taxon>Marinilabilia</taxon>
    </lineage>
</organism>
<proteinExistence type="predicted"/>
<accession>A0A2U2BBM1</accession>
<gene>
    <name evidence="2" type="ORF">DDZ16_05885</name>
</gene>
<reference evidence="2 3" key="1">
    <citation type="submission" date="2018-05" db="EMBL/GenBank/DDBJ databases">
        <title>Marinilabilia rubrum sp. nov., isolated from saltern sediment.</title>
        <authorList>
            <person name="Zhang R."/>
        </authorList>
    </citation>
    <scope>NUCLEOTIDE SEQUENCE [LARGE SCALE GENOMIC DNA]</scope>
    <source>
        <strain evidence="2 3">WTE16</strain>
    </source>
</reference>
<dbReference type="RefSeq" id="WP_109263497.1">
    <property type="nucleotide sequence ID" value="NZ_QEWP01000003.1"/>
</dbReference>
<evidence type="ECO:0000256" key="1">
    <source>
        <dbReference type="SAM" id="SignalP"/>
    </source>
</evidence>
<keyword evidence="3" id="KW-1185">Reference proteome</keyword>